<keyword evidence="1" id="KW-0472">Membrane</keyword>
<sequence>MDAWSPLASGKYNKGNVPPEVGLLWKITKRFYQVVANMAVSSKLILVMITLIFILVSSSQLQNHNHTKLELVHRDQISSSTKLLNHSHSFLARMQRDVKRVAAFTHLLSPAKSYEVENLDTDLVFGYNLRFIEYLVRVGIGSPPTF</sequence>
<evidence type="ECO:0000256" key="1">
    <source>
        <dbReference type="SAM" id="Phobius"/>
    </source>
</evidence>
<keyword evidence="1" id="KW-0812">Transmembrane</keyword>
<evidence type="ECO:0000313" key="2">
    <source>
        <dbReference type="EMBL" id="KAI9170425.1"/>
    </source>
</evidence>
<feature type="transmembrane region" description="Helical" evidence="1">
    <location>
        <begin position="31"/>
        <end position="56"/>
    </location>
</feature>
<gene>
    <name evidence="2" type="ORF">LWI28_027734</name>
</gene>
<evidence type="ECO:0000313" key="3">
    <source>
        <dbReference type="Proteomes" id="UP001064489"/>
    </source>
</evidence>
<organism evidence="2 3">
    <name type="scientific">Acer negundo</name>
    <name type="common">Box elder</name>
    <dbReference type="NCBI Taxonomy" id="4023"/>
    <lineage>
        <taxon>Eukaryota</taxon>
        <taxon>Viridiplantae</taxon>
        <taxon>Streptophyta</taxon>
        <taxon>Embryophyta</taxon>
        <taxon>Tracheophyta</taxon>
        <taxon>Spermatophyta</taxon>
        <taxon>Magnoliopsida</taxon>
        <taxon>eudicotyledons</taxon>
        <taxon>Gunneridae</taxon>
        <taxon>Pentapetalae</taxon>
        <taxon>rosids</taxon>
        <taxon>malvids</taxon>
        <taxon>Sapindales</taxon>
        <taxon>Sapindaceae</taxon>
        <taxon>Hippocastanoideae</taxon>
        <taxon>Acereae</taxon>
        <taxon>Acer</taxon>
    </lineage>
</organism>
<reference evidence="2" key="1">
    <citation type="journal article" date="2022" name="Plant J.">
        <title>Strategies of tolerance reflected in two North American maple genomes.</title>
        <authorList>
            <person name="McEvoy S.L."/>
            <person name="Sezen U.U."/>
            <person name="Trouern-Trend A."/>
            <person name="McMahon S.M."/>
            <person name="Schaberg P.G."/>
            <person name="Yang J."/>
            <person name="Wegrzyn J.L."/>
            <person name="Swenson N.G."/>
        </authorList>
    </citation>
    <scope>NUCLEOTIDE SEQUENCE</scope>
    <source>
        <strain evidence="2">91603</strain>
    </source>
</reference>
<comment type="caution">
    <text evidence="2">The sequence shown here is derived from an EMBL/GenBank/DDBJ whole genome shotgun (WGS) entry which is preliminary data.</text>
</comment>
<dbReference type="EMBL" id="JAJSOW010000104">
    <property type="protein sequence ID" value="KAI9170425.1"/>
    <property type="molecule type" value="Genomic_DNA"/>
</dbReference>
<proteinExistence type="predicted"/>
<dbReference type="Proteomes" id="UP001064489">
    <property type="component" value="Chromosome 7"/>
</dbReference>
<reference evidence="2" key="2">
    <citation type="submission" date="2023-02" db="EMBL/GenBank/DDBJ databases">
        <authorList>
            <person name="Swenson N.G."/>
            <person name="Wegrzyn J.L."/>
            <person name="Mcevoy S.L."/>
        </authorList>
    </citation>
    <scope>NUCLEOTIDE SEQUENCE</scope>
    <source>
        <strain evidence="2">91603</strain>
        <tissue evidence="2">Leaf</tissue>
    </source>
</reference>
<accession>A0AAD5INA1</accession>
<name>A0AAD5INA1_ACENE</name>
<dbReference type="AlphaFoldDB" id="A0AAD5INA1"/>
<keyword evidence="1" id="KW-1133">Transmembrane helix</keyword>
<keyword evidence="3" id="KW-1185">Reference proteome</keyword>
<protein>
    <submittedName>
        <fullName evidence="2">Uncharacterized protein</fullName>
    </submittedName>
</protein>